<dbReference type="InterPro" id="IPR018035">
    <property type="entry name" value="Flagellar_FliH/T3SS_HrpE"/>
</dbReference>
<keyword evidence="11" id="KW-0966">Cell projection</keyword>
<evidence type="ECO:0000256" key="2">
    <source>
        <dbReference type="ARBA" id="ARBA00004496"/>
    </source>
</evidence>
<evidence type="ECO:0000256" key="3">
    <source>
        <dbReference type="ARBA" id="ARBA00006602"/>
    </source>
</evidence>
<dbReference type="GO" id="GO:0009288">
    <property type="term" value="C:bacterial-type flagellum"/>
    <property type="evidence" value="ECO:0007669"/>
    <property type="project" value="InterPro"/>
</dbReference>
<dbReference type="InterPro" id="IPR051472">
    <property type="entry name" value="T3SS_Stator/FliH"/>
</dbReference>
<keyword evidence="9" id="KW-1006">Bacterial flagellum protein export</keyword>
<evidence type="ECO:0000256" key="9">
    <source>
        <dbReference type="ARBA" id="ARBA00023225"/>
    </source>
</evidence>
<dbReference type="EMBL" id="PGCP01000022">
    <property type="protein sequence ID" value="PJC92506.1"/>
    <property type="molecule type" value="Genomic_DNA"/>
</dbReference>
<protein>
    <recommendedName>
        <fullName evidence="4">Flagellar assembly protein FliH</fullName>
    </recommendedName>
</protein>
<dbReference type="PRINTS" id="PR01003">
    <property type="entry name" value="FLGFLIH"/>
</dbReference>
<comment type="subcellular location">
    <subcellularLocation>
        <location evidence="2">Cytoplasm</location>
    </subcellularLocation>
</comment>
<keyword evidence="11" id="KW-0282">Flagellum</keyword>
<evidence type="ECO:0000259" key="10">
    <source>
        <dbReference type="Pfam" id="PF02108"/>
    </source>
</evidence>
<reference evidence="11 12" key="1">
    <citation type="submission" date="2017-11" db="EMBL/GenBank/DDBJ databases">
        <title>Draft genome sequence of environmental isolate Aeromonas lusitania sp. nov. MDC 2473.</title>
        <authorList>
            <person name="Colston S.M."/>
            <person name="Navarro A."/>
            <person name="Martinez-Murcia A.J."/>
            <person name="Graf J."/>
        </authorList>
    </citation>
    <scope>NUCLEOTIDE SEQUENCE [LARGE SCALE GENOMIC DNA]</scope>
    <source>
        <strain evidence="11 12">MDC 2473</strain>
    </source>
</reference>
<dbReference type="Proteomes" id="UP000232060">
    <property type="component" value="Unassembled WGS sequence"/>
</dbReference>
<dbReference type="Pfam" id="PF02108">
    <property type="entry name" value="FliH"/>
    <property type="match status" value="1"/>
</dbReference>
<proteinExistence type="inferred from homology"/>
<name>A0A2M8H7G8_9GAMM</name>
<keyword evidence="12" id="KW-1185">Reference proteome</keyword>
<gene>
    <name evidence="11" type="ORF">CUC44_14655</name>
</gene>
<evidence type="ECO:0000256" key="4">
    <source>
        <dbReference type="ARBA" id="ARBA00016507"/>
    </source>
</evidence>
<dbReference type="InterPro" id="IPR000563">
    <property type="entry name" value="Flag_FliH"/>
</dbReference>
<keyword evidence="7" id="KW-1005">Bacterial flagellum biogenesis</keyword>
<sequence>MSQHVRKLAAGATRLYRFPSLGQSGEEAQSQQEEFEYGYQQGLEQGQAEGYQSGYQQGLTSGLIEGEAKGLQQGQVRGLAQGLAEGRASFDQAMIPFAKLQLQWESLTRARMLEQKELIAQLVAQVAKRVIQAEFTLNPQQVLSQVEQAMATLPNESEDLVIYLSEGDRQRLAEQGVTRCEKWPLQVDGALGVGDARIETRAAVIEINTKERLGRCIEQLNQTLELPKDA</sequence>
<dbReference type="GO" id="GO:0005829">
    <property type="term" value="C:cytosol"/>
    <property type="evidence" value="ECO:0007669"/>
    <property type="project" value="TreeGrafter"/>
</dbReference>
<evidence type="ECO:0000256" key="7">
    <source>
        <dbReference type="ARBA" id="ARBA00022795"/>
    </source>
</evidence>
<dbReference type="GO" id="GO:0015031">
    <property type="term" value="P:protein transport"/>
    <property type="evidence" value="ECO:0007669"/>
    <property type="project" value="UniProtKB-KW"/>
</dbReference>
<evidence type="ECO:0000256" key="8">
    <source>
        <dbReference type="ARBA" id="ARBA00022927"/>
    </source>
</evidence>
<dbReference type="GO" id="GO:0071973">
    <property type="term" value="P:bacterial-type flagellum-dependent cell motility"/>
    <property type="evidence" value="ECO:0007669"/>
    <property type="project" value="InterPro"/>
</dbReference>
<keyword evidence="11" id="KW-0969">Cilium</keyword>
<dbReference type="OrthoDB" id="6397640at2"/>
<dbReference type="GO" id="GO:0003774">
    <property type="term" value="F:cytoskeletal motor activity"/>
    <property type="evidence" value="ECO:0007669"/>
    <property type="project" value="InterPro"/>
</dbReference>
<comment type="caution">
    <text evidence="11">The sequence shown here is derived from an EMBL/GenBank/DDBJ whole genome shotgun (WGS) entry which is preliminary data.</text>
</comment>
<evidence type="ECO:0000256" key="6">
    <source>
        <dbReference type="ARBA" id="ARBA00022490"/>
    </source>
</evidence>
<keyword evidence="8" id="KW-0653">Protein transport</keyword>
<dbReference type="AlphaFoldDB" id="A0A2M8H7G8"/>
<evidence type="ECO:0000313" key="11">
    <source>
        <dbReference type="EMBL" id="PJC92506.1"/>
    </source>
</evidence>
<dbReference type="PANTHER" id="PTHR34982:SF1">
    <property type="entry name" value="FLAGELLAR ASSEMBLY PROTEIN FLIH"/>
    <property type="match status" value="1"/>
</dbReference>
<evidence type="ECO:0000256" key="5">
    <source>
        <dbReference type="ARBA" id="ARBA00022448"/>
    </source>
</evidence>
<organism evidence="11 12">
    <name type="scientific">Aeromonas lusitana</name>
    <dbReference type="NCBI Taxonomy" id="931529"/>
    <lineage>
        <taxon>Bacteria</taxon>
        <taxon>Pseudomonadati</taxon>
        <taxon>Pseudomonadota</taxon>
        <taxon>Gammaproteobacteria</taxon>
        <taxon>Aeromonadales</taxon>
        <taxon>Aeromonadaceae</taxon>
        <taxon>Aeromonas</taxon>
    </lineage>
</organism>
<keyword evidence="5" id="KW-0813">Transport</keyword>
<feature type="domain" description="Flagellar assembly protein FliH/Type III secretion system HrpE" evidence="10">
    <location>
        <begin position="116"/>
        <end position="215"/>
    </location>
</feature>
<dbReference type="PANTHER" id="PTHR34982">
    <property type="entry name" value="YOP PROTEINS TRANSLOCATION PROTEIN L"/>
    <property type="match status" value="1"/>
</dbReference>
<evidence type="ECO:0000256" key="1">
    <source>
        <dbReference type="ARBA" id="ARBA00003041"/>
    </source>
</evidence>
<dbReference type="RefSeq" id="WP_100860642.1">
    <property type="nucleotide sequence ID" value="NZ_PGCP01000022.1"/>
</dbReference>
<evidence type="ECO:0000313" key="12">
    <source>
        <dbReference type="Proteomes" id="UP000232060"/>
    </source>
</evidence>
<comment type="function">
    <text evidence="1">Needed for flagellar regrowth and assembly.</text>
</comment>
<keyword evidence="6" id="KW-0963">Cytoplasm</keyword>
<comment type="similarity">
    <text evidence="3">Belongs to the FliH family.</text>
</comment>
<accession>A0A2M8H7G8</accession>
<dbReference type="GO" id="GO:0044781">
    <property type="term" value="P:bacterial-type flagellum organization"/>
    <property type="evidence" value="ECO:0007669"/>
    <property type="project" value="UniProtKB-KW"/>
</dbReference>